<keyword evidence="2" id="KW-1185">Reference proteome</keyword>
<protein>
    <submittedName>
        <fullName evidence="1">Uncharacterized protein</fullName>
    </submittedName>
</protein>
<evidence type="ECO:0000313" key="1">
    <source>
        <dbReference type="EMBL" id="AVL99017.1"/>
    </source>
</evidence>
<proteinExistence type="predicted"/>
<evidence type="ECO:0000313" key="2">
    <source>
        <dbReference type="Proteomes" id="UP000239814"/>
    </source>
</evidence>
<dbReference type="EMBL" id="CP027433">
    <property type="protein sequence ID" value="AVL99017.1"/>
    <property type="molecule type" value="Genomic_DNA"/>
</dbReference>
<dbReference type="RefSeq" id="WP_105940766.1">
    <property type="nucleotide sequence ID" value="NZ_CP027433.1"/>
</dbReference>
<gene>
    <name evidence="1" type="ORF">C6V83_00675</name>
</gene>
<dbReference type="KEGG" id="git:C6V83_00675"/>
<dbReference type="Proteomes" id="UP000239814">
    <property type="component" value="Chromosome"/>
</dbReference>
<name>A0A2S0KBG1_9ACTN</name>
<organism evidence="1 2">
    <name type="scientific">Gordonia iterans</name>
    <dbReference type="NCBI Taxonomy" id="1004901"/>
    <lineage>
        <taxon>Bacteria</taxon>
        <taxon>Bacillati</taxon>
        <taxon>Actinomycetota</taxon>
        <taxon>Actinomycetes</taxon>
        <taxon>Mycobacteriales</taxon>
        <taxon>Gordoniaceae</taxon>
        <taxon>Gordonia</taxon>
    </lineage>
</organism>
<accession>A0A2S0KBG1</accession>
<dbReference type="AlphaFoldDB" id="A0A2S0KBG1"/>
<dbReference type="OrthoDB" id="3359675at2"/>
<reference evidence="1 2" key="1">
    <citation type="submission" date="2018-03" db="EMBL/GenBank/DDBJ databases">
        <title>Characteristics and genome of n-alkane degrading marine bacteria Gordonia iterans isolated from crude oil contaminated in Tae-an, South Korea.</title>
        <authorList>
            <person name="Lee S.-S."/>
            <person name="Kim H."/>
        </authorList>
    </citation>
    <scope>NUCLEOTIDE SEQUENCE [LARGE SCALE GENOMIC DNA]</scope>
    <source>
        <strain evidence="1 2">Co17</strain>
    </source>
</reference>
<sequence length="363" mass="40029">MNDTSGTGSGRIPDWADPRLVVGLRGEDGDFVIDGNPHTHRGLIRMFSPDEPHCFVSFSVRPDQIVPRTEFAAGWIQGFLSGNEPPGEWTDDYLPERRDRTLDFFHEHHYPLSSQRRGRIAFNAVRSSVECGGRSTPLERLARVCSAVAERVGEWDAAGWIAVDPDYGPLDPVPLETPAQIFEALARVNRPGTLRRYPEIIVLNPEPGTRRIEIRIAINGEPDSVDAGFRVTINLEDLAPFGLQGDLDDHAPWMRSTFRTLVECSAPDVASLSFGTPLRESTGFRVPSDWDVDAIGIPGWLTFLAGASAETDRVGTEVRPFGDGEFDRSVLVDGSLYEFRGAPSEFTTEAADRLAAHLDATDD</sequence>